<dbReference type="AlphaFoldDB" id="A0A3N4KYF5"/>
<keyword evidence="6" id="KW-0378">Hydrolase</keyword>
<feature type="region of interest" description="Disordered" evidence="8">
    <location>
        <begin position="53"/>
        <end position="85"/>
    </location>
</feature>
<dbReference type="PANTHER" id="PTHR24006">
    <property type="entry name" value="UBIQUITIN CARBOXYL-TERMINAL HYDROLASE"/>
    <property type="match status" value="1"/>
</dbReference>
<keyword evidence="7" id="KW-0788">Thiol protease</keyword>
<feature type="region of interest" description="Disordered" evidence="8">
    <location>
        <begin position="162"/>
        <end position="206"/>
    </location>
</feature>
<evidence type="ECO:0000313" key="10">
    <source>
        <dbReference type="EMBL" id="RPB15604.1"/>
    </source>
</evidence>
<feature type="region of interest" description="Disordered" evidence="8">
    <location>
        <begin position="219"/>
        <end position="276"/>
    </location>
</feature>
<comment type="catalytic activity">
    <reaction evidence="1">
        <text>Thiol-dependent hydrolysis of ester, thioester, amide, peptide and isopeptide bonds formed by the C-terminal Gly of ubiquitin (a 76-residue protein attached to proteins as an intracellular targeting signal).</text>
        <dbReference type="EC" id="3.4.19.12"/>
    </reaction>
</comment>
<keyword evidence="5" id="KW-0833">Ubl conjugation pathway</keyword>
<dbReference type="InterPro" id="IPR001394">
    <property type="entry name" value="Peptidase_C19_UCH"/>
</dbReference>
<dbReference type="EC" id="3.4.19.12" evidence="3"/>
<dbReference type="InParanoid" id="A0A3N4KYF5"/>
<evidence type="ECO:0000256" key="3">
    <source>
        <dbReference type="ARBA" id="ARBA00012759"/>
    </source>
</evidence>
<evidence type="ECO:0000256" key="1">
    <source>
        <dbReference type="ARBA" id="ARBA00000707"/>
    </source>
</evidence>
<evidence type="ECO:0000256" key="5">
    <source>
        <dbReference type="ARBA" id="ARBA00022786"/>
    </source>
</evidence>
<sequence length="603" mass="67260">MAYPSRNSTIPAISLKLLGSATQNGKSPLDLLLANPIQFVKASVMSPVYNRPQTEKFGASNTGSESPKWIKKMSPKSRNGSRVTGTKEYKILPGAPDAAKAKVTVTSSEESSAPPVKRPTGFSVVINGKDIFPPFANEYREQMRKLEAKVISKVLTDATENGVTKHHQSLTNGETKMSEVPSADKSPKLRTNVLTNGDVPTAKTLTNGDVAQKKIKKKLDDTTAVMEEPVKPSKKRKAEELDGPAAQRPRKDINEKSKQKESSVTRSPRASSLKTKGFHNRANDCYRNSVLQLICSIPELEEEIAKHNSDKCRITSCVCCFLGELIAEHHYESTSRSRSKTNEVLRGINSRLGKVLPKQFKSMRQEDATEYLHAILHTCKDQLNKGIKDVAEKGKKTPKEEDLKNNPIDRTFDASFPSVLTCPKCGHRSFNRTDLPSLMLLPSIRPSENRQGNAISVKELLDDHFKPERVDATCEKCKFSSGKKFIKQVEVERLPRVLVLNVVRWTSVVMNRGYIKADKIMNRLKYDEKMTMQEKGKTVHYQLISVVAHCGRSLSAGHYISFVKQPDGKWALCNDNFVDETGWDTVARADGMQASILGYQRIE</sequence>
<dbReference type="Pfam" id="PF00443">
    <property type="entry name" value="UCH"/>
    <property type="match status" value="1"/>
</dbReference>
<feature type="compositionally biased region" description="Polar residues" evidence="8">
    <location>
        <begin position="264"/>
        <end position="274"/>
    </location>
</feature>
<accession>A0A3N4KYF5</accession>
<dbReference type="Gene3D" id="3.90.70.10">
    <property type="entry name" value="Cysteine proteinases"/>
    <property type="match status" value="1"/>
</dbReference>
<dbReference type="Proteomes" id="UP000277580">
    <property type="component" value="Unassembled WGS sequence"/>
</dbReference>
<dbReference type="EMBL" id="ML119112">
    <property type="protein sequence ID" value="RPB15604.1"/>
    <property type="molecule type" value="Genomic_DNA"/>
</dbReference>
<dbReference type="GO" id="GO:0006508">
    <property type="term" value="P:proteolysis"/>
    <property type="evidence" value="ECO:0007669"/>
    <property type="project" value="UniProtKB-KW"/>
</dbReference>
<dbReference type="GO" id="GO:0016579">
    <property type="term" value="P:protein deubiquitination"/>
    <property type="evidence" value="ECO:0007669"/>
    <property type="project" value="InterPro"/>
</dbReference>
<reference evidence="10 11" key="1">
    <citation type="journal article" date="2018" name="Nat. Ecol. Evol.">
        <title>Pezizomycetes genomes reveal the molecular basis of ectomycorrhizal truffle lifestyle.</title>
        <authorList>
            <person name="Murat C."/>
            <person name="Payen T."/>
            <person name="Noel B."/>
            <person name="Kuo A."/>
            <person name="Morin E."/>
            <person name="Chen J."/>
            <person name="Kohler A."/>
            <person name="Krizsan K."/>
            <person name="Balestrini R."/>
            <person name="Da Silva C."/>
            <person name="Montanini B."/>
            <person name="Hainaut M."/>
            <person name="Levati E."/>
            <person name="Barry K.W."/>
            <person name="Belfiori B."/>
            <person name="Cichocki N."/>
            <person name="Clum A."/>
            <person name="Dockter R.B."/>
            <person name="Fauchery L."/>
            <person name="Guy J."/>
            <person name="Iotti M."/>
            <person name="Le Tacon F."/>
            <person name="Lindquist E.A."/>
            <person name="Lipzen A."/>
            <person name="Malagnac F."/>
            <person name="Mello A."/>
            <person name="Molinier V."/>
            <person name="Miyauchi S."/>
            <person name="Poulain J."/>
            <person name="Riccioni C."/>
            <person name="Rubini A."/>
            <person name="Sitrit Y."/>
            <person name="Splivallo R."/>
            <person name="Traeger S."/>
            <person name="Wang M."/>
            <person name="Zifcakova L."/>
            <person name="Wipf D."/>
            <person name="Zambonelli A."/>
            <person name="Paolocci F."/>
            <person name="Nowrousian M."/>
            <person name="Ottonello S."/>
            <person name="Baldrian P."/>
            <person name="Spatafora J.W."/>
            <person name="Henrissat B."/>
            <person name="Nagy L.G."/>
            <person name="Aury J.M."/>
            <person name="Wincker P."/>
            <person name="Grigoriev I.V."/>
            <person name="Bonfante P."/>
            <person name="Martin F.M."/>
        </authorList>
    </citation>
    <scope>NUCLEOTIDE SEQUENCE [LARGE SCALE GENOMIC DNA]</scope>
    <source>
        <strain evidence="10 11">CCBAS932</strain>
    </source>
</reference>
<evidence type="ECO:0000313" key="11">
    <source>
        <dbReference type="Proteomes" id="UP000277580"/>
    </source>
</evidence>
<comment type="similarity">
    <text evidence="2">Belongs to the peptidase C19 family.</text>
</comment>
<dbReference type="InterPro" id="IPR018200">
    <property type="entry name" value="USP_CS"/>
</dbReference>
<evidence type="ECO:0000256" key="6">
    <source>
        <dbReference type="ARBA" id="ARBA00022801"/>
    </source>
</evidence>
<evidence type="ECO:0000256" key="2">
    <source>
        <dbReference type="ARBA" id="ARBA00009085"/>
    </source>
</evidence>
<dbReference type="InterPro" id="IPR028889">
    <property type="entry name" value="USP"/>
</dbReference>
<dbReference type="GO" id="GO:0004843">
    <property type="term" value="F:cysteine-type deubiquitinase activity"/>
    <property type="evidence" value="ECO:0007669"/>
    <property type="project" value="UniProtKB-EC"/>
</dbReference>
<evidence type="ECO:0000256" key="4">
    <source>
        <dbReference type="ARBA" id="ARBA00022670"/>
    </source>
</evidence>
<dbReference type="PROSITE" id="PS50235">
    <property type="entry name" value="USP_3"/>
    <property type="match status" value="1"/>
</dbReference>
<keyword evidence="11" id="KW-1185">Reference proteome</keyword>
<dbReference type="STRING" id="1392247.A0A3N4KYF5"/>
<dbReference type="GO" id="GO:0005634">
    <property type="term" value="C:nucleus"/>
    <property type="evidence" value="ECO:0007669"/>
    <property type="project" value="TreeGrafter"/>
</dbReference>
<organism evidence="10 11">
    <name type="scientific">Morchella conica CCBAS932</name>
    <dbReference type="NCBI Taxonomy" id="1392247"/>
    <lineage>
        <taxon>Eukaryota</taxon>
        <taxon>Fungi</taxon>
        <taxon>Dikarya</taxon>
        <taxon>Ascomycota</taxon>
        <taxon>Pezizomycotina</taxon>
        <taxon>Pezizomycetes</taxon>
        <taxon>Pezizales</taxon>
        <taxon>Morchellaceae</taxon>
        <taxon>Morchella</taxon>
    </lineage>
</organism>
<dbReference type="PROSITE" id="PS00973">
    <property type="entry name" value="USP_2"/>
    <property type="match status" value="1"/>
</dbReference>
<dbReference type="GO" id="GO:0005829">
    <property type="term" value="C:cytosol"/>
    <property type="evidence" value="ECO:0007669"/>
    <property type="project" value="TreeGrafter"/>
</dbReference>
<dbReference type="InterPro" id="IPR050164">
    <property type="entry name" value="Peptidase_C19"/>
</dbReference>
<feature type="domain" description="USP" evidence="9">
    <location>
        <begin position="276"/>
        <end position="602"/>
    </location>
</feature>
<feature type="compositionally biased region" description="Basic and acidic residues" evidence="8">
    <location>
        <begin position="249"/>
        <end position="263"/>
    </location>
</feature>
<evidence type="ECO:0000256" key="8">
    <source>
        <dbReference type="SAM" id="MobiDB-lite"/>
    </source>
</evidence>
<gene>
    <name evidence="10" type="ORF">P167DRAFT_542762</name>
</gene>
<dbReference type="OrthoDB" id="289038at2759"/>
<dbReference type="PANTHER" id="PTHR24006:SF758">
    <property type="entry name" value="UBIQUITIN CARBOXYL-TERMINAL HYDROLASE 36"/>
    <property type="match status" value="1"/>
</dbReference>
<name>A0A3N4KYF5_9PEZI</name>
<proteinExistence type="inferred from homology"/>
<keyword evidence="4" id="KW-0645">Protease</keyword>
<evidence type="ECO:0000256" key="7">
    <source>
        <dbReference type="ARBA" id="ARBA00022807"/>
    </source>
</evidence>
<dbReference type="InterPro" id="IPR038765">
    <property type="entry name" value="Papain-like_cys_pep_sf"/>
</dbReference>
<protein>
    <recommendedName>
        <fullName evidence="3">ubiquitinyl hydrolase 1</fullName>
        <ecNumber evidence="3">3.4.19.12</ecNumber>
    </recommendedName>
</protein>
<dbReference type="SUPFAM" id="SSF54001">
    <property type="entry name" value="Cysteine proteinases"/>
    <property type="match status" value="1"/>
</dbReference>
<evidence type="ECO:0000259" key="9">
    <source>
        <dbReference type="PROSITE" id="PS50235"/>
    </source>
</evidence>